<feature type="compositionally biased region" description="Polar residues" evidence="1">
    <location>
        <begin position="92"/>
        <end position="102"/>
    </location>
</feature>
<evidence type="ECO:0000313" key="2">
    <source>
        <dbReference type="EMBL" id="KNE88258.1"/>
    </source>
</evidence>
<sequence length="115" mass="13244">LVHTTVSTPNPTLRQNHDDFRQLRSRLGRHSGHRDHLISRGPNSQLSFRFHTMPISCSWQTCLLRMYWPGVLMKPRNAQQFNIGSSYMINKSAQNQHTSPTIDGSLRSKSKQCLN</sequence>
<dbReference type="EMBL" id="AJIL01002639">
    <property type="protein sequence ID" value="KNE88258.1"/>
    <property type="molecule type" value="Genomic_DNA"/>
</dbReference>
<evidence type="ECO:0000256" key="1">
    <source>
        <dbReference type="SAM" id="MobiDB-lite"/>
    </source>
</evidence>
<gene>
    <name evidence="2" type="ORF">PSTG_18346</name>
</gene>
<reference evidence="3" key="1">
    <citation type="submission" date="2014-03" db="EMBL/GenBank/DDBJ databases">
        <title>The Genome Sequence of Puccinia striiformis f. sp. tritici PST-78.</title>
        <authorList>
            <consortium name="The Broad Institute Genome Sequencing Platform"/>
            <person name="Cuomo C."/>
            <person name="Hulbert S."/>
            <person name="Chen X."/>
            <person name="Walker B."/>
            <person name="Young S.K."/>
            <person name="Zeng Q."/>
            <person name="Gargeya S."/>
            <person name="Fitzgerald M."/>
            <person name="Haas B."/>
            <person name="Abouelleil A."/>
            <person name="Alvarado L."/>
            <person name="Arachchi H.M."/>
            <person name="Berlin A.M."/>
            <person name="Chapman S.B."/>
            <person name="Goldberg J."/>
            <person name="Griggs A."/>
            <person name="Gujja S."/>
            <person name="Hansen M."/>
            <person name="Howarth C."/>
            <person name="Imamovic A."/>
            <person name="Larimer J."/>
            <person name="McCowan C."/>
            <person name="Montmayeur A."/>
            <person name="Murphy C."/>
            <person name="Neiman D."/>
            <person name="Pearson M."/>
            <person name="Priest M."/>
            <person name="Roberts A."/>
            <person name="Saif S."/>
            <person name="Shea T."/>
            <person name="Sisk P."/>
            <person name="Sykes S."/>
            <person name="Wortman J."/>
            <person name="Nusbaum C."/>
            <person name="Birren B."/>
        </authorList>
    </citation>
    <scope>NUCLEOTIDE SEQUENCE [LARGE SCALE GENOMIC DNA]</scope>
    <source>
        <strain evidence="3">race PST-78</strain>
    </source>
</reference>
<feature type="non-terminal residue" evidence="2">
    <location>
        <position position="1"/>
    </location>
</feature>
<dbReference type="AlphaFoldDB" id="A0A0L0UMK4"/>
<organism evidence="2 3">
    <name type="scientific">Puccinia striiformis f. sp. tritici PST-78</name>
    <dbReference type="NCBI Taxonomy" id="1165861"/>
    <lineage>
        <taxon>Eukaryota</taxon>
        <taxon>Fungi</taxon>
        <taxon>Dikarya</taxon>
        <taxon>Basidiomycota</taxon>
        <taxon>Pucciniomycotina</taxon>
        <taxon>Pucciniomycetes</taxon>
        <taxon>Pucciniales</taxon>
        <taxon>Pucciniaceae</taxon>
        <taxon>Puccinia</taxon>
    </lineage>
</organism>
<comment type="caution">
    <text evidence="2">The sequence shown here is derived from an EMBL/GenBank/DDBJ whole genome shotgun (WGS) entry which is preliminary data.</text>
</comment>
<keyword evidence="3" id="KW-1185">Reference proteome</keyword>
<feature type="region of interest" description="Disordered" evidence="1">
    <location>
        <begin position="92"/>
        <end position="115"/>
    </location>
</feature>
<name>A0A0L0UMK4_9BASI</name>
<protein>
    <submittedName>
        <fullName evidence="2">Uncharacterized protein</fullName>
    </submittedName>
</protein>
<accession>A0A0L0UMK4</accession>
<dbReference type="Proteomes" id="UP000054564">
    <property type="component" value="Unassembled WGS sequence"/>
</dbReference>
<proteinExistence type="predicted"/>
<evidence type="ECO:0000313" key="3">
    <source>
        <dbReference type="Proteomes" id="UP000054564"/>
    </source>
</evidence>